<sequence length="316" mass="32968">MAPAPPPPPPEAAGAAVVTAAPPSAPAGPPATPRTPVATRLGRRVHGVGEQVGATVSLIADQVLFYLKALWTLPKGLRHRQEILALLTEIAIGPGALIVGGGMFFVVMSISFFTGTEVGLEGYAGLQQIGAQAFTGVISSLANTREITPLVAGVALAAQVGAGFTAQIGAMRISEEIDALEVMSVDSFTYLVSTRIWAALICMIPLYLAALFASFIATQLVVTLFFGLSPGVYQYYFHLFLPPIDIAYSFVKAMVFTVVVVMIHCYYGYRASGGPAGVGVAAGRAIRASIISVVVLNLLLTFLLFGGVNVTARLVG</sequence>
<dbReference type="PANTHER" id="PTHR30188:SF13">
    <property type="entry name" value="CONSERVED HYPOTHETICAL INTEGRAL MEMBRANE PROTEIN YRBE3B"/>
    <property type="match status" value="1"/>
</dbReference>
<gene>
    <name evidence="3" type="ORF">ACFFRE_02800</name>
</gene>
<keyword evidence="2" id="KW-0472">Membrane</keyword>
<keyword evidence="4" id="KW-1185">Reference proteome</keyword>
<evidence type="ECO:0000256" key="2">
    <source>
        <dbReference type="SAM" id="Phobius"/>
    </source>
</evidence>
<dbReference type="Pfam" id="PF02405">
    <property type="entry name" value="MlaE"/>
    <property type="match status" value="1"/>
</dbReference>
<feature type="compositionally biased region" description="Low complexity" evidence="1">
    <location>
        <begin position="12"/>
        <end position="22"/>
    </location>
</feature>
<evidence type="ECO:0000256" key="1">
    <source>
        <dbReference type="SAM" id="MobiDB-lite"/>
    </source>
</evidence>
<proteinExistence type="predicted"/>
<accession>A0ABV6C1B2</accession>
<keyword evidence="2" id="KW-1133">Transmembrane helix</keyword>
<dbReference type="EMBL" id="JBHLYQ010000015">
    <property type="protein sequence ID" value="MFC0081088.1"/>
    <property type="molecule type" value="Genomic_DNA"/>
</dbReference>
<feature type="transmembrane region" description="Helical" evidence="2">
    <location>
        <begin position="196"/>
        <end position="226"/>
    </location>
</feature>
<feature type="compositionally biased region" description="Pro residues" evidence="1">
    <location>
        <begin position="1"/>
        <end position="11"/>
    </location>
</feature>
<protein>
    <submittedName>
        <fullName evidence="3">MlaE family ABC transporter permease</fullName>
    </submittedName>
</protein>
<dbReference type="RefSeq" id="WP_282436790.1">
    <property type="nucleotide sequence ID" value="NZ_JBHLYQ010000015.1"/>
</dbReference>
<dbReference type="Proteomes" id="UP001589788">
    <property type="component" value="Unassembled WGS sequence"/>
</dbReference>
<evidence type="ECO:0000313" key="4">
    <source>
        <dbReference type="Proteomes" id="UP001589788"/>
    </source>
</evidence>
<dbReference type="InterPro" id="IPR030802">
    <property type="entry name" value="Permease_MalE"/>
</dbReference>
<reference evidence="3 4" key="1">
    <citation type="submission" date="2024-09" db="EMBL/GenBank/DDBJ databases">
        <authorList>
            <person name="Sun Q."/>
            <person name="Mori K."/>
        </authorList>
    </citation>
    <scope>NUCLEOTIDE SEQUENCE [LARGE SCALE GENOMIC DNA]</scope>
    <source>
        <strain evidence="3 4">JCM 15389</strain>
    </source>
</reference>
<organism evidence="3 4">
    <name type="scientific">Aciditerrimonas ferrireducens</name>
    <dbReference type="NCBI Taxonomy" id="667306"/>
    <lineage>
        <taxon>Bacteria</taxon>
        <taxon>Bacillati</taxon>
        <taxon>Actinomycetota</taxon>
        <taxon>Acidimicrobiia</taxon>
        <taxon>Acidimicrobiales</taxon>
        <taxon>Acidimicrobiaceae</taxon>
        <taxon>Aciditerrimonas</taxon>
    </lineage>
</organism>
<dbReference type="PANTHER" id="PTHR30188">
    <property type="entry name" value="ABC TRANSPORTER PERMEASE PROTEIN-RELATED"/>
    <property type="match status" value="1"/>
</dbReference>
<feature type="transmembrane region" description="Helical" evidence="2">
    <location>
        <begin position="83"/>
        <end position="113"/>
    </location>
</feature>
<name>A0ABV6C1B2_9ACTN</name>
<feature type="transmembrane region" description="Helical" evidence="2">
    <location>
        <begin position="246"/>
        <end position="269"/>
    </location>
</feature>
<keyword evidence="2" id="KW-0812">Transmembrane</keyword>
<comment type="caution">
    <text evidence="3">The sequence shown here is derived from an EMBL/GenBank/DDBJ whole genome shotgun (WGS) entry which is preliminary data.</text>
</comment>
<evidence type="ECO:0000313" key="3">
    <source>
        <dbReference type="EMBL" id="MFC0081088.1"/>
    </source>
</evidence>
<feature type="compositionally biased region" description="Pro residues" evidence="1">
    <location>
        <begin position="23"/>
        <end position="33"/>
    </location>
</feature>
<feature type="transmembrane region" description="Helical" evidence="2">
    <location>
        <begin position="290"/>
        <end position="312"/>
    </location>
</feature>
<feature type="region of interest" description="Disordered" evidence="1">
    <location>
        <begin position="1"/>
        <end position="36"/>
    </location>
</feature>